<comment type="caution">
    <text evidence="1">The sequence shown here is derived from an EMBL/GenBank/DDBJ whole genome shotgun (WGS) entry which is preliminary data.</text>
</comment>
<evidence type="ECO:0000313" key="2">
    <source>
        <dbReference type="Proteomes" id="UP000280008"/>
    </source>
</evidence>
<evidence type="ECO:0008006" key="3">
    <source>
        <dbReference type="Google" id="ProtNLM"/>
    </source>
</evidence>
<dbReference type="EMBL" id="RBKS01000001">
    <property type="protein sequence ID" value="RKR74940.1"/>
    <property type="molecule type" value="Genomic_DNA"/>
</dbReference>
<reference evidence="1 2" key="1">
    <citation type="submission" date="2018-10" db="EMBL/GenBank/DDBJ databases">
        <title>Sequencing the genomes of 1000 actinobacteria strains.</title>
        <authorList>
            <person name="Klenk H.-P."/>
        </authorList>
    </citation>
    <scope>NUCLEOTIDE SEQUENCE [LARGE SCALE GENOMIC DNA]</scope>
    <source>
        <strain evidence="1 2">DSM 17894</strain>
    </source>
</reference>
<accession>A0A495IGY0</accession>
<keyword evidence="2" id="KW-1185">Reference proteome</keyword>
<dbReference type="RefSeq" id="WP_170159909.1">
    <property type="nucleotide sequence ID" value="NZ_RBKS01000001.1"/>
</dbReference>
<gene>
    <name evidence="1" type="ORF">C8E83_2074</name>
</gene>
<organism evidence="1 2">
    <name type="scientific">Frondihabitans australicus</name>
    <dbReference type="NCBI Taxonomy" id="386892"/>
    <lineage>
        <taxon>Bacteria</taxon>
        <taxon>Bacillati</taxon>
        <taxon>Actinomycetota</taxon>
        <taxon>Actinomycetes</taxon>
        <taxon>Micrococcales</taxon>
        <taxon>Microbacteriaceae</taxon>
        <taxon>Frondihabitans</taxon>
    </lineage>
</organism>
<protein>
    <recommendedName>
        <fullName evidence="3">DUF1877 family protein</fullName>
    </recommendedName>
</protein>
<dbReference type="AlphaFoldDB" id="A0A495IGY0"/>
<name>A0A495IGY0_9MICO</name>
<sequence length="53" mass="5637">MIGNGLAGIDQADVHAAGFDEVHRDYVMEHLSKLQAFLTACKTSGAGILYIMG</sequence>
<evidence type="ECO:0000313" key="1">
    <source>
        <dbReference type="EMBL" id="RKR74940.1"/>
    </source>
</evidence>
<proteinExistence type="predicted"/>
<dbReference type="Proteomes" id="UP000280008">
    <property type="component" value="Unassembled WGS sequence"/>
</dbReference>